<keyword evidence="5" id="KW-1185">Reference proteome</keyword>
<feature type="repeat" description="PPR" evidence="2">
    <location>
        <begin position="232"/>
        <end position="262"/>
    </location>
</feature>
<dbReference type="GO" id="GO:0003723">
    <property type="term" value="F:RNA binding"/>
    <property type="evidence" value="ECO:0007669"/>
    <property type="project" value="InterPro"/>
</dbReference>
<dbReference type="InterPro" id="IPR046848">
    <property type="entry name" value="E_motif"/>
</dbReference>
<dbReference type="EMBL" id="ABEU02000002">
    <property type="status" value="NOT_ANNOTATED_CDS"/>
    <property type="molecule type" value="Genomic_DNA"/>
</dbReference>
<dbReference type="KEGG" id="ppp:112275185"/>
<evidence type="ECO:0000256" key="1">
    <source>
        <dbReference type="ARBA" id="ARBA00022737"/>
    </source>
</evidence>
<feature type="repeat" description="PPR" evidence="2">
    <location>
        <begin position="907"/>
        <end position="941"/>
    </location>
</feature>
<dbReference type="PROSITE" id="PS51375">
    <property type="entry name" value="PPR"/>
    <property type="match status" value="13"/>
</dbReference>
<dbReference type="Gene3D" id="1.25.40.10">
    <property type="entry name" value="Tetratricopeptide repeat domain"/>
    <property type="match status" value="6"/>
</dbReference>
<feature type="repeat" description="PPR" evidence="2">
    <location>
        <begin position="537"/>
        <end position="567"/>
    </location>
</feature>
<feature type="repeat" description="PPR" evidence="2">
    <location>
        <begin position="568"/>
        <end position="602"/>
    </location>
</feature>
<proteinExistence type="predicted"/>
<evidence type="ECO:0000256" key="2">
    <source>
        <dbReference type="PROSITE-ProRule" id="PRU00708"/>
    </source>
</evidence>
<feature type="repeat" description="PPR" evidence="2">
    <location>
        <begin position="467"/>
        <end position="501"/>
    </location>
</feature>
<dbReference type="GeneID" id="112275185"/>
<keyword evidence="1" id="KW-0677">Repeat</keyword>
<evidence type="ECO:0000313" key="4">
    <source>
        <dbReference type="EnsemblPlants" id="Pp3c2_12230V3.4"/>
    </source>
</evidence>
<accession>A0A7I4CXR9</accession>
<feature type="repeat" description="PPR" evidence="2">
    <location>
        <begin position="704"/>
        <end position="738"/>
    </location>
</feature>
<gene>
    <name evidence="4" type="primary">LOC112275185</name>
</gene>
<name>A0A7I4CXR9_PHYPA</name>
<dbReference type="Pfam" id="PF13041">
    <property type="entry name" value="PPR_2"/>
    <property type="match status" value="6"/>
</dbReference>
<feature type="repeat" description="PPR" evidence="2">
    <location>
        <begin position="335"/>
        <end position="365"/>
    </location>
</feature>
<dbReference type="FunFam" id="1.25.40.10:FF:000073">
    <property type="entry name" value="Pentatricopeptide repeat-containing protein chloroplastic"/>
    <property type="match status" value="1"/>
</dbReference>
<protein>
    <recommendedName>
        <fullName evidence="3">DYW domain-containing protein</fullName>
    </recommendedName>
</protein>
<dbReference type="FunCoup" id="A0A7I4CXR9">
    <property type="interactions" value="457"/>
</dbReference>
<dbReference type="AlphaFoldDB" id="A0A7I4CXR9"/>
<dbReference type="OrthoDB" id="1902591at2759"/>
<dbReference type="Gramene" id="Pp3c2_12230V3.2">
    <property type="protein sequence ID" value="Pp3c2_12230V3.2"/>
    <property type="gene ID" value="Pp3c2_12230"/>
</dbReference>
<dbReference type="Proteomes" id="UP000006727">
    <property type="component" value="Chromosome 2"/>
</dbReference>
<dbReference type="InterPro" id="IPR002885">
    <property type="entry name" value="PPR_rpt"/>
</dbReference>
<feature type="repeat" description="PPR" evidence="2">
    <location>
        <begin position="638"/>
        <end position="668"/>
    </location>
</feature>
<feature type="repeat" description="PPR" evidence="2">
    <location>
        <begin position="265"/>
        <end position="299"/>
    </location>
</feature>
<evidence type="ECO:0000313" key="5">
    <source>
        <dbReference type="Proteomes" id="UP000006727"/>
    </source>
</evidence>
<dbReference type="InterPro" id="IPR032867">
    <property type="entry name" value="DYW_dom"/>
</dbReference>
<dbReference type="Gramene" id="Pp3c2_12230V3.4">
    <property type="protein sequence ID" value="Pp3c2_12230V3.4"/>
    <property type="gene ID" value="Pp3c2_12230"/>
</dbReference>
<dbReference type="EnsemblPlants" id="Pp3c2_12230V3.2">
    <property type="protein sequence ID" value="Pp3c2_12230V3.2"/>
    <property type="gene ID" value="Pp3c2_12230"/>
</dbReference>
<dbReference type="Pfam" id="PF01535">
    <property type="entry name" value="PPR"/>
    <property type="match status" value="3"/>
</dbReference>
<dbReference type="PANTHER" id="PTHR24015">
    <property type="entry name" value="OS07G0578800 PROTEIN-RELATED"/>
    <property type="match status" value="1"/>
</dbReference>
<dbReference type="InterPro" id="IPR011990">
    <property type="entry name" value="TPR-like_helical_dom_sf"/>
</dbReference>
<feature type="repeat" description="PPR" evidence="2">
    <location>
        <begin position="669"/>
        <end position="703"/>
    </location>
</feature>
<dbReference type="InterPro" id="IPR046849">
    <property type="entry name" value="E2_motif"/>
</dbReference>
<dbReference type="Pfam" id="PF14432">
    <property type="entry name" value="DYW_deaminase"/>
    <property type="match status" value="1"/>
</dbReference>
<reference evidence="4 5" key="1">
    <citation type="journal article" date="2008" name="Science">
        <title>The Physcomitrella genome reveals evolutionary insights into the conquest of land by plants.</title>
        <authorList>
            <person name="Rensing S."/>
            <person name="Lang D."/>
            <person name="Zimmer A."/>
            <person name="Terry A."/>
            <person name="Salamov A."/>
            <person name="Shapiro H."/>
            <person name="Nishiyama T."/>
            <person name="Perroud P.-F."/>
            <person name="Lindquist E."/>
            <person name="Kamisugi Y."/>
            <person name="Tanahashi T."/>
            <person name="Sakakibara K."/>
            <person name="Fujita T."/>
            <person name="Oishi K."/>
            <person name="Shin-I T."/>
            <person name="Kuroki Y."/>
            <person name="Toyoda A."/>
            <person name="Suzuki Y."/>
            <person name="Hashimoto A."/>
            <person name="Yamaguchi K."/>
            <person name="Sugano A."/>
            <person name="Kohara Y."/>
            <person name="Fujiyama A."/>
            <person name="Anterola A."/>
            <person name="Aoki S."/>
            <person name="Ashton N."/>
            <person name="Barbazuk W.B."/>
            <person name="Barker E."/>
            <person name="Bennetzen J."/>
            <person name="Bezanilla M."/>
            <person name="Blankenship R."/>
            <person name="Cho S.H."/>
            <person name="Dutcher S."/>
            <person name="Estelle M."/>
            <person name="Fawcett J.A."/>
            <person name="Gundlach H."/>
            <person name="Hanada K."/>
            <person name="Heyl A."/>
            <person name="Hicks K.A."/>
            <person name="Hugh J."/>
            <person name="Lohr M."/>
            <person name="Mayer K."/>
            <person name="Melkozernov A."/>
            <person name="Murata T."/>
            <person name="Nelson D."/>
            <person name="Pils B."/>
            <person name="Prigge M."/>
            <person name="Reiss B."/>
            <person name="Renner T."/>
            <person name="Rombauts S."/>
            <person name="Rushton P."/>
            <person name="Sanderfoot A."/>
            <person name="Schween G."/>
            <person name="Shiu S.-H."/>
            <person name="Stueber K."/>
            <person name="Theodoulou F.L."/>
            <person name="Tu H."/>
            <person name="Van de Peer Y."/>
            <person name="Verrier P.J."/>
            <person name="Waters E."/>
            <person name="Wood A."/>
            <person name="Yang L."/>
            <person name="Cove D."/>
            <person name="Cuming A."/>
            <person name="Hasebe M."/>
            <person name="Lucas S."/>
            <person name="Mishler D.B."/>
            <person name="Reski R."/>
            <person name="Grigoriev I."/>
            <person name="Quatrano R.S."/>
            <person name="Boore J.L."/>
        </authorList>
    </citation>
    <scope>NUCLEOTIDE SEQUENCE [LARGE SCALE GENOMIC DNA]</scope>
    <source>
        <strain evidence="4 5">cv. Gransden 2004</strain>
    </source>
</reference>
<dbReference type="EnsemblPlants" id="Pp3c2_12230V3.4">
    <property type="protein sequence ID" value="Pp3c2_12230V3.4"/>
    <property type="gene ID" value="Pp3c2_12230"/>
</dbReference>
<sequence>MQGLLAGRAGVLRTSIHCPRLVDSEVRLRGFVLGINEFLWNADFTTVSTAKQTQAGFSVLKKEKHSLRDDLILATSRQNDAGHKIDLVGDSARNFLVKQIARDSDTLVRADLKKECSRAYGKPSLLVEAHRSSSMHSQSRVQLCKWWFNTSGFRYSNGKPRVNKLYFHTYKDEKIMIEKDGAVDVVQYLQQQGAQVNSSDYMKMLKRCIEVKDLVAGRQVHQHIIQHRTVPDQYTVNALINMYIQCGSIEEARQVWKKLSYMERTVHSWNAMVVGYIQYGYIEKALKLLRQMQQHGLAPDRTTIMSFLSSCKSPGALEWGREIHFQAMQAGLLFDVKVANCILNMYAKCGSIEEAREVFDKMEKKSVVSWTITIGGYADCGRSETAFEIFQKMEQEGVVPNRITYISVLNAFSSPAALKWGKAVHSRILNAGHESDTAVGTALVKMYAKCGSYKDCRQVFEKLVNRDLIAWNTMIGGLAEGGYWEEASEVYNQMQREGVMPNKITYVILLNACVNSAALHWGKEIHSRVAKAGFTSDIGVQNALISMYSRCGSIKDARLVFDKMVRKDVISWTAMIGGLAKSGFGAEALTVYQEMQQAGVEPNRVTYTSILNACSSPAALEWGRRIHQQVVEAGLATDAHVGNTLVNMYSMCGSVKDARQVFDRMIQRDIVAYNAMIGGYAAHNLGKEALKLFDRLQEEGLKPDKVTYINMLNACANSGSLEWAREIHTLVRKGGFFSDTSVGNALVSTYAKCGSFSDASIVFEKMTKRNVISWNAIIGGSAQHGRGQDALQLFERMKMEGVKPDIVTFVSLLSACSHAGLLEEGRRYFCSMSQDFAIIPTIEHYGCMVDLLGRAGQLDEAEALIKTMPFQANTRIWGALLGACRIHGNVPVAERAAESSLKLDLDNAVVYVALSHMYAAAGMWDSAAKLRKLMEQRGVTKEPGRSWIQVGDKLHYFVAEDRSHPQSEKIYAELDRLTHAMKMKGYVPDTRSVMHDVDEGEKENAVCHHSERLAIAYGLISTPPGTRIHIFKNLRVCPDCHTATKFISKIVDREIIARDVNRFHHFKDGVCSCGDYW</sequence>
<dbReference type="Pfam" id="PF20431">
    <property type="entry name" value="E_motif"/>
    <property type="match status" value="1"/>
</dbReference>
<reference evidence="4" key="3">
    <citation type="submission" date="2020-12" db="UniProtKB">
        <authorList>
            <consortium name="EnsemblPlants"/>
        </authorList>
    </citation>
    <scope>IDENTIFICATION</scope>
</reference>
<dbReference type="Pfam" id="PF20430">
    <property type="entry name" value="Eplus_motif"/>
    <property type="match status" value="1"/>
</dbReference>
<reference evidence="4 5" key="2">
    <citation type="journal article" date="2018" name="Plant J.">
        <title>The Physcomitrella patens chromosome-scale assembly reveals moss genome structure and evolution.</title>
        <authorList>
            <person name="Lang D."/>
            <person name="Ullrich K.K."/>
            <person name="Murat F."/>
            <person name="Fuchs J."/>
            <person name="Jenkins J."/>
            <person name="Haas F.B."/>
            <person name="Piednoel M."/>
            <person name="Gundlach H."/>
            <person name="Van Bel M."/>
            <person name="Meyberg R."/>
            <person name="Vives C."/>
            <person name="Morata J."/>
            <person name="Symeonidi A."/>
            <person name="Hiss M."/>
            <person name="Muchero W."/>
            <person name="Kamisugi Y."/>
            <person name="Saleh O."/>
            <person name="Blanc G."/>
            <person name="Decker E.L."/>
            <person name="van Gessel N."/>
            <person name="Grimwood J."/>
            <person name="Hayes R.D."/>
            <person name="Graham S.W."/>
            <person name="Gunter L.E."/>
            <person name="McDaniel S.F."/>
            <person name="Hoernstein S.N.W."/>
            <person name="Larsson A."/>
            <person name="Li F.W."/>
            <person name="Perroud P.F."/>
            <person name="Phillips J."/>
            <person name="Ranjan P."/>
            <person name="Rokshar D.S."/>
            <person name="Rothfels C.J."/>
            <person name="Schneider L."/>
            <person name="Shu S."/>
            <person name="Stevenson D.W."/>
            <person name="Thummler F."/>
            <person name="Tillich M."/>
            <person name="Villarreal Aguilar J.C."/>
            <person name="Widiez T."/>
            <person name="Wong G.K."/>
            <person name="Wymore A."/>
            <person name="Zhang Y."/>
            <person name="Zimmer A.D."/>
            <person name="Quatrano R.S."/>
            <person name="Mayer K.F.X."/>
            <person name="Goodstein D."/>
            <person name="Casacuberta J.M."/>
            <person name="Vandepoele K."/>
            <person name="Reski R."/>
            <person name="Cuming A.C."/>
            <person name="Tuskan G.A."/>
            <person name="Maumus F."/>
            <person name="Salse J."/>
            <person name="Schmutz J."/>
            <person name="Rensing S.A."/>
        </authorList>
    </citation>
    <scope>NUCLEOTIDE SEQUENCE [LARGE SCALE GENOMIC DNA]</scope>
    <source>
        <strain evidence="4 5">cv. Gransden 2004</strain>
    </source>
</reference>
<dbReference type="InterPro" id="IPR046960">
    <property type="entry name" value="PPR_At4g14850-like_plant"/>
</dbReference>
<dbReference type="GO" id="GO:0008270">
    <property type="term" value="F:zinc ion binding"/>
    <property type="evidence" value="ECO:0007669"/>
    <property type="project" value="InterPro"/>
</dbReference>
<organism evidence="4 5">
    <name type="scientific">Physcomitrium patens</name>
    <name type="common">Spreading-leaved earth moss</name>
    <name type="synonym">Physcomitrella patens</name>
    <dbReference type="NCBI Taxonomy" id="3218"/>
    <lineage>
        <taxon>Eukaryota</taxon>
        <taxon>Viridiplantae</taxon>
        <taxon>Streptophyta</taxon>
        <taxon>Embryophyta</taxon>
        <taxon>Bryophyta</taxon>
        <taxon>Bryophytina</taxon>
        <taxon>Bryopsida</taxon>
        <taxon>Funariidae</taxon>
        <taxon>Funariales</taxon>
        <taxon>Funariaceae</taxon>
        <taxon>Physcomitrium</taxon>
    </lineage>
</organism>
<dbReference type="FunFam" id="1.25.40.10:FF:000381">
    <property type="entry name" value="Pentatricopeptide repeat-containing protein"/>
    <property type="match status" value="1"/>
</dbReference>
<feature type="repeat" description="PPR" evidence="2">
    <location>
        <begin position="366"/>
        <end position="400"/>
    </location>
</feature>
<feature type="repeat" description="PPR" evidence="2">
    <location>
        <begin position="770"/>
        <end position="804"/>
    </location>
</feature>
<dbReference type="NCBIfam" id="TIGR00756">
    <property type="entry name" value="PPR"/>
    <property type="match status" value="9"/>
</dbReference>
<dbReference type="FunFam" id="1.25.40.10:FF:000366">
    <property type="entry name" value="Pentatricopeptide (PPR) repeat-containing protein"/>
    <property type="match status" value="1"/>
</dbReference>
<dbReference type="PANTHER" id="PTHR24015:SF548">
    <property type="entry name" value="OS08G0340900 PROTEIN"/>
    <property type="match status" value="1"/>
</dbReference>
<feature type="repeat" description="PPR" evidence="2">
    <location>
        <begin position="805"/>
        <end position="835"/>
    </location>
</feature>
<feature type="domain" description="DYW" evidence="3">
    <location>
        <begin position="985"/>
        <end position="1077"/>
    </location>
</feature>
<dbReference type="RefSeq" id="XP_024361076.1">
    <property type="nucleotide sequence ID" value="XM_024505308.2"/>
</dbReference>
<dbReference type="FunFam" id="1.25.40.10:FF:000031">
    <property type="entry name" value="Pentatricopeptide repeat-containing protein mitochondrial"/>
    <property type="match status" value="4"/>
</dbReference>
<dbReference type="GO" id="GO:0009451">
    <property type="term" value="P:RNA modification"/>
    <property type="evidence" value="ECO:0007669"/>
    <property type="project" value="InterPro"/>
</dbReference>
<evidence type="ECO:0000259" key="3">
    <source>
        <dbReference type="Pfam" id="PF14432"/>
    </source>
</evidence>